<organism evidence="6 8">
    <name type="scientific">Micromonospora musae</name>
    <dbReference type="NCBI Taxonomy" id="1894970"/>
    <lineage>
        <taxon>Bacteria</taxon>
        <taxon>Bacillati</taxon>
        <taxon>Actinomycetota</taxon>
        <taxon>Actinomycetes</taxon>
        <taxon>Micromonosporales</taxon>
        <taxon>Micromonosporaceae</taxon>
        <taxon>Micromonospora</taxon>
    </lineage>
</organism>
<keyword evidence="1" id="KW-0547">Nucleotide-binding</keyword>
<dbReference type="AlphaFoldDB" id="A0A3A9YFH5"/>
<gene>
    <name evidence="6" type="ORF">D7044_19735</name>
    <name evidence="5" type="ORF">D7147_25750</name>
</gene>
<dbReference type="Gene3D" id="3.40.50.300">
    <property type="entry name" value="P-loop containing nucleotide triphosphate hydrolases"/>
    <property type="match status" value="1"/>
</dbReference>
<dbReference type="SMART" id="SM00044">
    <property type="entry name" value="CYCc"/>
    <property type="match status" value="1"/>
</dbReference>
<name>A0A3A9YFH5_9ACTN</name>
<dbReference type="InterPro" id="IPR027417">
    <property type="entry name" value="P-loop_NTPase"/>
</dbReference>
<dbReference type="GO" id="GO:0005737">
    <property type="term" value="C:cytoplasm"/>
    <property type="evidence" value="ECO:0007669"/>
    <property type="project" value="TreeGrafter"/>
</dbReference>
<dbReference type="Gene3D" id="3.30.70.1230">
    <property type="entry name" value="Nucleotide cyclase"/>
    <property type="match status" value="1"/>
</dbReference>
<feature type="compositionally biased region" description="Polar residues" evidence="3">
    <location>
        <begin position="601"/>
        <end position="619"/>
    </location>
</feature>
<evidence type="ECO:0000313" key="6">
    <source>
        <dbReference type="EMBL" id="RKN30627.1"/>
    </source>
</evidence>
<dbReference type="Pfam" id="PF00211">
    <property type="entry name" value="Guanylate_cyc"/>
    <property type="match status" value="1"/>
</dbReference>
<dbReference type="EMBL" id="RAZT01000009">
    <property type="protein sequence ID" value="RKN30627.1"/>
    <property type="molecule type" value="Genomic_DNA"/>
</dbReference>
<dbReference type="GO" id="GO:0009190">
    <property type="term" value="P:cyclic nucleotide biosynthetic process"/>
    <property type="evidence" value="ECO:0007669"/>
    <property type="project" value="InterPro"/>
</dbReference>
<evidence type="ECO:0000256" key="3">
    <source>
        <dbReference type="SAM" id="MobiDB-lite"/>
    </source>
</evidence>
<evidence type="ECO:0000313" key="7">
    <source>
        <dbReference type="Proteomes" id="UP000271548"/>
    </source>
</evidence>
<dbReference type="PANTHER" id="PTHR16305:SF28">
    <property type="entry name" value="GUANYLATE CYCLASE DOMAIN-CONTAINING PROTEIN"/>
    <property type="match status" value="1"/>
</dbReference>
<sequence>MSTSAAGAPRVPSACWPVPEERRTVTVLFVDIVGSTALVDRLDPEDVRAVQRAYFDTVAGVLRRWNGVVEKYVGDAVMALFGARESDGFDAYRALRAGLEIQPALDRRPLTDGVVLRVRVGVATGEAVVELPAARDGAHGVASGAVITTAARLQEYAPPGAVVCCPTTQRATAGLLSQRQLAPIAVPGRTPGMGIWRVAAPLGQPTARHDGPLVGRRRELATARERIVQAVRERSPGWVSVTGPSGSGRSRLLHELTRALDVVDGVPVRWCVASCPPHPHESLAPVANLLRDLVGLRPTDPPSVLRGRLSAALTGLLPPARLATALPALERLLAVPDATAAASAAWLHEVLLRLAARRPLVLGVDDLDRAAPAVDRFLHALFTAASARKLPLAVVTLHGTDRADVLPVARGRRCHVPLRPLAAVQTGRLLRQLLVRAGQPVDRVAGLLPLVGDTPGHAVAYVHSLADGADPAEPPLPEALGRAVGAEVDRLDGTRRAALMAGATLPDGFTAGAVERLLDWAPGQARPALAALRAADLLVARPEGRYALATPALRRVAADRLPRRLRAVFASRATGQPESAHPGHVVRDAVGPAPCRVGTRPETQPARSGRSNPSSTGSFPVNPAPPAPRLDATTRRSNSRSAADARPSEPAGDRRFPAERPVSPDRPAWWQPIPTSREGRAGIWPDRSDPAAEAVAPPARSDTAAAGDSSTVTAETAAV</sequence>
<dbReference type="OrthoDB" id="5476461at2"/>
<dbReference type="InterPro" id="IPR001054">
    <property type="entry name" value="A/G_cyclase"/>
</dbReference>
<dbReference type="InterPro" id="IPR029787">
    <property type="entry name" value="Nucleotide_cyclase"/>
</dbReference>
<dbReference type="SUPFAM" id="SSF55073">
    <property type="entry name" value="Nucleotide cyclase"/>
    <property type="match status" value="1"/>
</dbReference>
<feature type="compositionally biased region" description="Polar residues" evidence="3">
    <location>
        <begin position="708"/>
        <end position="719"/>
    </location>
</feature>
<feature type="region of interest" description="Disordered" evidence="3">
    <location>
        <begin position="572"/>
        <end position="719"/>
    </location>
</feature>
<dbReference type="Pfam" id="PF13191">
    <property type="entry name" value="AAA_16"/>
    <property type="match status" value="1"/>
</dbReference>
<evidence type="ECO:0000256" key="2">
    <source>
        <dbReference type="ARBA" id="ARBA00022840"/>
    </source>
</evidence>
<reference evidence="7 8" key="1">
    <citation type="submission" date="2018-09" db="EMBL/GenBank/DDBJ databases">
        <title>Micromonospora sp. nov. MS1-9, isolated from a root of Musa sp.</title>
        <authorList>
            <person name="Kuncharoen N."/>
            <person name="Kudo T."/>
            <person name="Ohkuma M."/>
            <person name="Yuki M."/>
            <person name="Tanasupawat S."/>
        </authorList>
    </citation>
    <scope>NUCLEOTIDE SEQUENCE [LARGE SCALE GENOMIC DNA]</scope>
    <source>
        <strain evidence="6 8">MS1-9</strain>
        <strain evidence="5 7">NGC1-4</strain>
    </source>
</reference>
<evidence type="ECO:0000259" key="4">
    <source>
        <dbReference type="PROSITE" id="PS50125"/>
    </source>
</evidence>
<dbReference type="GO" id="GO:0005524">
    <property type="term" value="F:ATP binding"/>
    <property type="evidence" value="ECO:0007669"/>
    <property type="project" value="UniProtKB-KW"/>
</dbReference>
<dbReference type="Proteomes" id="UP000271548">
    <property type="component" value="Unassembled WGS sequence"/>
</dbReference>
<dbReference type="GO" id="GO:0035556">
    <property type="term" value="P:intracellular signal transduction"/>
    <property type="evidence" value="ECO:0007669"/>
    <property type="project" value="InterPro"/>
</dbReference>
<keyword evidence="7" id="KW-1185">Reference proteome</keyword>
<evidence type="ECO:0000313" key="5">
    <source>
        <dbReference type="EMBL" id="RKN15262.1"/>
    </source>
</evidence>
<comment type="caution">
    <text evidence="6">The sequence shown here is derived from an EMBL/GenBank/DDBJ whole genome shotgun (WGS) entry which is preliminary data.</text>
</comment>
<dbReference type="Proteomes" id="UP000275865">
    <property type="component" value="Unassembled WGS sequence"/>
</dbReference>
<dbReference type="GO" id="GO:0004016">
    <property type="term" value="F:adenylate cyclase activity"/>
    <property type="evidence" value="ECO:0007669"/>
    <property type="project" value="TreeGrafter"/>
</dbReference>
<dbReference type="PROSITE" id="PS50125">
    <property type="entry name" value="GUANYLATE_CYCLASE_2"/>
    <property type="match status" value="1"/>
</dbReference>
<dbReference type="InterPro" id="IPR041664">
    <property type="entry name" value="AAA_16"/>
</dbReference>
<dbReference type="PANTHER" id="PTHR16305">
    <property type="entry name" value="TESTICULAR SOLUBLE ADENYLYL CYCLASE"/>
    <property type="match status" value="1"/>
</dbReference>
<evidence type="ECO:0000256" key="1">
    <source>
        <dbReference type="ARBA" id="ARBA00022741"/>
    </source>
</evidence>
<evidence type="ECO:0000313" key="8">
    <source>
        <dbReference type="Proteomes" id="UP000275865"/>
    </source>
</evidence>
<dbReference type="SUPFAM" id="SSF52540">
    <property type="entry name" value="P-loop containing nucleoside triphosphate hydrolases"/>
    <property type="match status" value="1"/>
</dbReference>
<proteinExistence type="predicted"/>
<feature type="domain" description="Guanylate cyclase" evidence="4">
    <location>
        <begin position="26"/>
        <end position="154"/>
    </location>
</feature>
<keyword evidence="2" id="KW-0067">ATP-binding</keyword>
<feature type="compositionally biased region" description="Low complexity" evidence="3">
    <location>
        <begin position="635"/>
        <end position="645"/>
    </location>
</feature>
<dbReference type="CDD" id="cd07302">
    <property type="entry name" value="CHD"/>
    <property type="match status" value="1"/>
</dbReference>
<protein>
    <submittedName>
        <fullName evidence="6">Adenylyl cyclase class-3/4/guanylyl cyclase</fullName>
    </submittedName>
</protein>
<dbReference type="EMBL" id="RAZS01000011">
    <property type="protein sequence ID" value="RKN15262.1"/>
    <property type="molecule type" value="Genomic_DNA"/>
</dbReference>
<accession>A0A3A9YFH5</accession>